<comment type="caution">
    <text evidence="1">The sequence shown here is derived from an EMBL/GenBank/DDBJ whole genome shotgun (WGS) entry which is preliminary data.</text>
</comment>
<evidence type="ECO:0000313" key="2">
    <source>
        <dbReference type="Proteomes" id="UP000824120"/>
    </source>
</evidence>
<dbReference type="Proteomes" id="UP000824120">
    <property type="component" value="Chromosome 1"/>
</dbReference>
<evidence type="ECO:0000313" key="1">
    <source>
        <dbReference type="EMBL" id="KAG5631466.1"/>
    </source>
</evidence>
<keyword evidence="2" id="KW-1185">Reference proteome</keyword>
<dbReference type="AlphaFoldDB" id="A0A9J6B4E7"/>
<name>A0A9J6B4E7_SOLCO</name>
<organism evidence="1 2">
    <name type="scientific">Solanum commersonii</name>
    <name type="common">Commerson's wild potato</name>
    <name type="synonym">Commerson's nightshade</name>
    <dbReference type="NCBI Taxonomy" id="4109"/>
    <lineage>
        <taxon>Eukaryota</taxon>
        <taxon>Viridiplantae</taxon>
        <taxon>Streptophyta</taxon>
        <taxon>Embryophyta</taxon>
        <taxon>Tracheophyta</taxon>
        <taxon>Spermatophyta</taxon>
        <taxon>Magnoliopsida</taxon>
        <taxon>eudicotyledons</taxon>
        <taxon>Gunneridae</taxon>
        <taxon>Pentapetalae</taxon>
        <taxon>asterids</taxon>
        <taxon>lamiids</taxon>
        <taxon>Solanales</taxon>
        <taxon>Solanaceae</taxon>
        <taxon>Solanoideae</taxon>
        <taxon>Solaneae</taxon>
        <taxon>Solanum</taxon>
    </lineage>
</organism>
<accession>A0A9J6B4E7</accession>
<dbReference type="EMBL" id="JACXVP010000001">
    <property type="protein sequence ID" value="KAG5631466.1"/>
    <property type="molecule type" value="Genomic_DNA"/>
</dbReference>
<gene>
    <name evidence="1" type="ORF">H5410_003183</name>
</gene>
<reference evidence="1 2" key="1">
    <citation type="submission" date="2020-09" db="EMBL/GenBank/DDBJ databases">
        <title>De no assembly of potato wild relative species, Solanum commersonii.</title>
        <authorList>
            <person name="Cho K."/>
        </authorList>
    </citation>
    <scope>NUCLEOTIDE SEQUENCE [LARGE SCALE GENOMIC DNA]</scope>
    <source>
        <strain evidence="1">LZ3.2</strain>
        <tissue evidence="1">Leaf</tissue>
    </source>
</reference>
<sequence length="201" mass="23356">MLEHKFYIHGSNKRQHVKRQATTNRKCCKIWRKESKHRVRAQAYNNNEKEVIDLFDEKTDLHPSIDQSFDVVSRVDRPRLRMLPMKSSTKIQKVLGILLDKEIRRVCKFNTDGPSRYTDECSSKAFCVRDSHGDLYLLKLRVIQIKHSGQAQRKFELKSEAPEVPLANFFATNLTYIPPVIVGGEKVVEIMTEDVAQVNEK</sequence>
<protein>
    <submittedName>
        <fullName evidence="1">Uncharacterized protein</fullName>
    </submittedName>
</protein>
<proteinExistence type="predicted"/>